<protein>
    <submittedName>
        <fullName evidence="2">Uncharacterized protein</fullName>
    </submittedName>
</protein>
<gene>
    <name evidence="2" type="ORF">AOQ84DRAFT_415981</name>
</gene>
<proteinExistence type="predicted"/>
<evidence type="ECO:0000256" key="1">
    <source>
        <dbReference type="SAM" id="MobiDB-lite"/>
    </source>
</evidence>
<feature type="compositionally biased region" description="Polar residues" evidence="1">
    <location>
        <begin position="1"/>
        <end position="12"/>
    </location>
</feature>
<dbReference type="Proteomes" id="UP000250140">
    <property type="component" value="Unassembled WGS sequence"/>
</dbReference>
<reference evidence="2 3" key="1">
    <citation type="journal article" date="2016" name="Nat. Commun.">
        <title>Ectomycorrhizal ecology is imprinted in the genome of the dominant symbiotic fungus Cenococcum geophilum.</title>
        <authorList>
            <consortium name="DOE Joint Genome Institute"/>
            <person name="Peter M."/>
            <person name="Kohler A."/>
            <person name="Ohm R.A."/>
            <person name="Kuo A."/>
            <person name="Krutzmann J."/>
            <person name="Morin E."/>
            <person name="Arend M."/>
            <person name="Barry K.W."/>
            <person name="Binder M."/>
            <person name="Choi C."/>
            <person name="Clum A."/>
            <person name="Copeland A."/>
            <person name="Grisel N."/>
            <person name="Haridas S."/>
            <person name="Kipfer T."/>
            <person name="LaButti K."/>
            <person name="Lindquist E."/>
            <person name="Lipzen A."/>
            <person name="Maire R."/>
            <person name="Meier B."/>
            <person name="Mihaltcheva S."/>
            <person name="Molinier V."/>
            <person name="Murat C."/>
            <person name="Poggeler S."/>
            <person name="Quandt C.A."/>
            <person name="Sperisen C."/>
            <person name="Tritt A."/>
            <person name="Tisserant E."/>
            <person name="Crous P.W."/>
            <person name="Henrissat B."/>
            <person name="Nehls U."/>
            <person name="Egli S."/>
            <person name="Spatafora J.W."/>
            <person name="Grigoriev I.V."/>
            <person name="Martin F.M."/>
        </authorList>
    </citation>
    <scope>NUCLEOTIDE SEQUENCE [LARGE SCALE GENOMIC DNA]</scope>
    <source>
        <strain evidence="2 3">CBS 207.34</strain>
    </source>
</reference>
<feature type="region of interest" description="Disordered" evidence="1">
    <location>
        <begin position="1"/>
        <end position="21"/>
    </location>
</feature>
<evidence type="ECO:0000313" key="3">
    <source>
        <dbReference type="Proteomes" id="UP000250140"/>
    </source>
</evidence>
<evidence type="ECO:0000313" key="2">
    <source>
        <dbReference type="EMBL" id="OCL04545.1"/>
    </source>
</evidence>
<dbReference type="EMBL" id="KV750474">
    <property type="protein sequence ID" value="OCL04545.1"/>
    <property type="molecule type" value="Genomic_DNA"/>
</dbReference>
<name>A0A8E2ETV8_9PEZI</name>
<sequence length="153" mass="16074">MPSTLIASAPSTRSKEQPTRQPIIPTQLPTAESSCFSSAPFPPQLPVDSGSQRFSAILGLNTDTNRSTHTEGASLCPPRLASSRLTSNALNPPQLSRGACWLARFQPAALPPPPSVIFLSPPAVIPTFRMAAQLGSPGNRRTLSLGFACKAGI</sequence>
<organism evidence="2 3">
    <name type="scientific">Glonium stellatum</name>
    <dbReference type="NCBI Taxonomy" id="574774"/>
    <lineage>
        <taxon>Eukaryota</taxon>
        <taxon>Fungi</taxon>
        <taxon>Dikarya</taxon>
        <taxon>Ascomycota</taxon>
        <taxon>Pezizomycotina</taxon>
        <taxon>Dothideomycetes</taxon>
        <taxon>Pleosporomycetidae</taxon>
        <taxon>Gloniales</taxon>
        <taxon>Gloniaceae</taxon>
        <taxon>Glonium</taxon>
    </lineage>
</organism>
<accession>A0A8E2ETV8</accession>
<dbReference type="AlphaFoldDB" id="A0A8E2ETV8"/>
<keyword evidence="3" id="KW-1185">Reference proteome</keyword>